<dbReference type="GO" id="GO:0003700">
    <property type="term" value="F:DNA-binding transcription factor activity"/>
    <property type="evidence" value="ECO:0007669"/>
    <property type="project" value="TreeGrafter"/>
</dbReference>
<dbReference type="InterPro" id="IPR014710">
    <property type="entry name" value="RmlC-like_jellyroll"/>
</dbReference>
<evidence type="ECO:0000313" key="5">
    <source>
        <dbReference type="Proteomes" id="UP000008917"/>
    </source>
</evidence>
<evidence type="ECO:0000313" key="4">
    <source>
        <dbReference type="EMBL" id="ADU35320.1"/>
    </source>
</evidence>
<dbReference type="InterPro" id="IPR050807">
    <property type="entry name" value="TransReg_Diox_bact_type"/>
</dbReference>
<dbReference type="eggNOG" id="COG1396">
    <property type="taxonomic scope" value="Bacteria"/>
</dbReference>
<dbReference type="CDD" id="cd00093">
    <property type="entry name" value="HTH_XRE"/>
    <property type="match status" value="1"/>
</dbReference>
<dbReference type="Gene3D" id="2.60.120.10">
    <property type="entry name" value="Jelly Rolls"/>
    <property type="match status" value="1"/>
</dbReference>
<dbReference type="Pfam" id="PF01381">
    <property type="entry name" value="HTH_3"/>
    <property type="match status" value="1"/>
</dbReference>
<dbReference type="SMART" id="SM00530">
    <property type="entry name" value="HTH_XRE"/>
    <property type="match status" value="1"/>
</dbReference>
<evidence type="ECO:0000256" key="2">
    <source>
        <dbReference type="SAM" id="MobiDB-lite"/>
    </source>
</evidence>
<dbReference type="SUPFAM" id="SSF47413">
    <property type="entry name" value="lambda repressor-like DNA-binding domains"/>
    <property type="match status" value="1"/>
</dbReference>
<keyword evidence="1" id="KW-0238">DNA-binding</keyword>
<evidence type="ECO:0000256" key="1">
    <source>
        <dbReference type="ARBA" id="ARBA00023125"/>
    </source>
</evidence>
<feature type="region of interest" description="Disordered" evidence="2">
    <location>
        <begin position="1"/>
        <end position="20"/>
    </location>
</feature>
<gene>
    <name evidence="4" type="ordered locus">Varpa_1102</name>
</gene>
<dbReference type="SUPFAM" id="SSF51182">
    <property type="entry name" value="RmlC-like cupins"/>
    <property type="match status" value="1"/>
</dbReference>
<dbReference type="Proteomes" id="UP000008917">
    <property type="component" value="Chromosome"/>
</dbReference>
<dbReference type="AlphaFoldDB" id="E6UWM3"/>
<protein>
    <submittedName>
        <fullName evidence="4">Helix-turn-helix domain protein</fullName>
    </submittedName>
</protein>
<dbReference type="PANTHER" id="PTHR46797">
    <property type="entry name" value="HTH-TYPE TRANSCRIPTIONAL REGULATOR"/>
    <property type="match status" value="1"/>
</dbReference>
<dbReference type="InterPro" id="IPR001387">
    <property type="entry name" value="Cro/C1-type_HTH"/>
</dbReference>
<dbReference type="PANTHER" id="PTHR46797:SF10">
    <property type="entry name" value="BLR1115 PROTEIN"/>
    <property type="match status" value="1"/>
</dbReference>
<reference evidence="4 5" key="2">
    <citation type="journal article" date="2013" name="Genome Announc.">
        <title>Genome of the Root-Associated Plant Growth-Promoting Bacterium Variovorax paradoxus Strain EPS.</title>
        <authorList>
            <person name="Han J.I."/>
            <person name="Spain J.C."/>
            <person name="Leadbetter J.R."/>
            <person name="Ovchinnikova G."/>
            <person name="Goodwin L.A."/>
            <person name="Han C.S."/>
            <person name="Woyke T."/>
            <person name="Davenport K.W."/>
            <person name="Orwin P.M."/>
        </authorList>
    </citation>
    <scope>NUCLEOTIDE SEQUENCE [LARGE SCALE GENOMIC DNA]</scope>
    <source>
        <strain evidence="4 5">EPS</strain>
    </source>
</reference>
<dbReference type="InterPro" id="IPR010982">
    <property type="entry name" value="Lambda_DNA-bd_dom_sf"/>
</dbReference>
<dbReference type="CDD" id="cd02209">
    <property type="entry name" value="cupin_XRE_C"/>
    <property type="match status" value="1"/>
</dbReference>
<dbReference type="STRING" id="595537.Varpa_1102"/>
<dbReference type="GO" id="GO:0005829">
    <property type="term" value="C:cytosol"/>
    <property type="evidence" value="ECO:0007669"/>
    <property type="project" value="TreeGrafter"/>
</dbReference>
<accession>E6UWM3</accession>
<dbReference type="PROSITE" id="PS50943">
    <property type="entry name" value="HTH_CROC1"/>
    <property type="match status" value="1"/>
</dbReference>
<dbReference type="EMBL" id="CP002417">
    <property type="protein sequence ID" value="ADU35320.1"/>
    <property type="molecule type" value="Genomic_DNA"/>
</dbReference>
<dbReference type="HOGENOM" id="CLU_085376_4_0_4"/>
<dbReference type="KEGG" id="vpe:Varpa_1102"/>
<evidence type="ECO:0000259" key="3">
    <source>
        <dbReference type="PROSITE" id="PS50943"/>
    </source>
</evidence>
<dbReference type="GO" id="GO:0003677">
    <property type="term" value="F:DNA binding"/>
    <property type="evidence" value="ECO:0007669"/>
    <property type="project" value="UniProtKB-KW"/>
</dbReference>
<name>E6UWM3_VARPE</name>
<sequence>MDISSNMTESTPAPATTSLNDRIAQRVRDLRASRSLSLDALATHCGVSRSMISLIERGESSPTAVLLEKLATGLGVPLASLFDDAEPVASPVSRLADQLQWRDPHSGYVRRNVSPGGAISPIQIVEVNFPPKARVAYETGAREPRIHQQVWVLEGRIEVTVGDDLHRLDAGDCLALTLDQPMSYYNPTRKTARYAVVITTAPTSWR</sequence>
<organism evidence="4 5">
    <name type="scientific">Variovorax paradoxus (strain EPS)</name>
    <dbReference type="NCBI Taxonomy" id="595537"/>
    <lineage>
        <taxon>Bacteria</taxon>
        <taxon>Pseudomonadati</taxon>
        <taxon>Pseudomonadota</taxon>
        <taxon>Betaproteobacteria</taxon>
        <taxon>Burkholderiales</taxon>
        <taxon>Comamonadaceae</taxon>
        <taxon>Variovorax</taxon>
    </lineage>
</organism>
<feature type="domain" description="HTH cro/C1-type" evidence="3">
    <location>
        <begin position="27"/>
        <end position="81"/>
    </location>
</feature>
<proteinExistence type="predicted"/>
<reference evidence="5" key="1">
    <citation type="submission" date="2010-12" db="EMBL/GenBank/DDBJ databases">
        <title>Complete sequence of Variovorax paradoxus EPS.</title>
        <authorList>
            <consortium name="US DOE Joint Genome Institute"/>
            <person name="Lucas S."/>
            <person name="Copeland A."/>
            <person name="Lapidus A."/>
            <person name="Cheng J.-F."/>
            <person name="Goodwin L."/>
            <person name="Pitluck S."/>
            <person name="Teshima H."/>
            <person name="Detter J.C."/>
            <person name="Han C."/>
            <person name="Tapia R."/>
            <person name="Land M."/>
            <person name="Hauser L."/>
            <person name="Kyrpides N."/>
            <person name="Ivanova N."/>
            <person name="Ovchinnikova G."/>
            <person name="Orwin P."/>
            <person name="Han J.-I.G."/>
            <person name="Woyke T."/>
        </authorList>
    </citation>
    <scope>NUCLEOTIDE SEQUENCE [LARGE SCALE GENOMIC DNA]</scope>
    <source>
        <strain evidence="5">EPS</strain>
    </source>
</reference>
<dbReference type="Gene3D" id="1.10.260.40">
    <property type="entry name" value="lambda repressor-like DNA-binding domains"/>
    <property type="match status" value="1"/>
</dbReference>
<dbReference type="InterPro" id="IPR011051">
    <property type="entry name" value="RmlC_Cupin_sf"/>
</dbReference>